<evidence type="ECO:0000256" key="12">
    <source>
        <dbReference type="SAM" id="Phobius"/>
    </source>
</evidence>
<evidence type="ECO:0000256" key="9">
    <source>
        <dbReference type="ARBA" id="ARBA00023136"/>
    </source>
</evidence>
<dbReference type="GO" id="GO:0046872">
    <property type="term" value="F:metal ion binding"/>
    <property type="evidence" value="ECO:0007669"/>
    <property type="project" value="UniProtKB-KW"/>
</dbReference>
<dbReference type="GO" id="GO:0006784">
    <property type="term" value="P:heme A biosynthetic process"/>
    <property type="evidence" value="ECO:0007669"/>
    <property type="project" value="InterPro"/>
</dbReference>
<comment type="subcellular location">
    <subcellularLocation>
        <location evidence="1">Membrane</location>
        <topology evidence="1">Multi-pass membrane protein</topology>
    </subcellularLocation>
</comment>
<evidence type="ECO:0000256" key="1">
    <source>
        <dbReference type="ARBA" id="ARBA00004141"/>
    </source>
</evidence>
<dbReference type="AlphaFoldDB" id="A0A917EXK6"/>
<keyword evidence="5 12" id="KW-1133">Transmembrane helix</keyword>
<evidence type="ECO:0000256" key="2">
    <source>
        <dbReference type="ARBA" id="ARBA00022475"/>
    </source>
</evidence>
<evidence type="ECO:0000256" key="5">
    <source>
        <dbReference type="ARBA" id="ARBA00022989"/>
    </source>
</evidence>
<evidence type="ECO:0000256" key="10">
    <source>
        <dbReference type="ARBA" id="ARBA00023157"/>
    </source>
</evidence>
<dbReference type="RefSeq" id="WP_188378638.1">
    <property type="nucleotide sequence ID" value="NZ_BMEL01000004.1"/>
</dbReference>
<evidence type="ECO:0000256" key="3">
    <source>
        <dbReference type="ARBA" id="ARBA00022692"/>
    </source>
</evidence>
<gene>
    <name evidence="13" type="primary">ctaA</name>
    <name evidence="13" type="ORF">GCM10010954_33350</name>
</gene>
<dbReference type="PANTHER" id="PTHR35457:SF1">
    <property type="entry name" value="HEME A SYNTHASE"/>
    <property type="match status" value="1"/>
</dbReference>
<dbReference type="Proteomes" id="UP000660110">
    <property type="component" value="Unassembled WGS sequence"/>
</dbReference>
<dbReference type="EMBL" id="BMEL01000004">
    <property type="protein sequence ID" value="GGF31462.1"/>
    <property type="molecule type" value="Genomic_DNA"/>
</dbReference>
<sequence>MKKFSILTTVVTFLALILGNLVVATDSGDACGTTWPVCNGQIIPDLTDYHIIIEYSHRLMVPLLALLTFINAVGAITKHRERKAVVVLAILSLGMLVFQSAVGGLNVLLGTPPGFTTLDVTFSQVLLIILVLLSYSLHETKIELNQVSWSTVSMSYRAFVIGFVVYIAQVILGAFFKHSRASNVLLEIPAAEYLIRSGSIANMVYSLHWVATVVIFVAALWYVIYATKFKYHKFLAWAYLITILLNAVVGFVIVITGNVVLASSIHMIISTMTTVIGGMILGGYWFKLQKKSITT</sequence>
<protein>
    <submittedName>
        <fullName evidence="13">Heme A synthase</fullName>
    </submittedName>
</protein>
<proteinExistence type="predicted"/>
<feature type="transmembrane region" description="Helical" evidence="12">
    <location>
        <begin position="267"/>
        <end position="286"/>
    </location>
</feature>
<feature type="transmembrane region" description="Helical" evidence="12">
    <location>
        <begin position="158"/>
        <end position="176"/>
    </location>
</feature>
<dbReference type="InterPro" id="IPR003780">
    <property type="entry name" value="COX15/CtaA_fam"/>
</dbReference>
<keyword evidence="7" id="KW-0408">Iron</keyword>
<comment type="pathway">
    <text evidence="11">Porphyrin-containing compound metabolism.</text>
</comment>
<keyword evidence="2" id="KW-1003">Cell membrane</keyword>
<keyword evidence="3 12" id="KW-0812">Transmembrane</keyword>
<evidence type="ECO:0000256" key="11">
    <source>
        <dbReference type="ARBA" id="ARBA00023444"/>
    </source>
</evidence>
<accession>A0A917EXK6</accession>
<dbReference type="Pfam" id="PF02628">
    <property type="entry name" value="COX15-CtaA"/>
    <property type="match status" value="1"/>
</dbReference>
<keyword evidence="8" id="KW-0350">Heme biosynthesis</keyword>
<evidence type="ECO:0000313" key="14">
    <source>
        <dbReference type="Proteomes" id="UP000660110"/>
    </source>
</evidence>
<evidence type="ECO:0000256" key="7">
    <source>
        <dbReference type="ARBA" id="ARBA00023004"/>
    </source>
</evidence>
<name>A0A917EXK6_HALAA</name>
<keyword evidence="14" id="KW-1185">Reference proteome</keyword>
<feature type="transmembrane region" description="Helical" evidence="12">
    <location>
        <begin position="237"/>
        <end position="261"/>
    </location>
</feature>
<reference evidence="13" key="1">
    <citation type="journal article" date="2014" name="Int. J. Syst. Evol. Microbiol.">
        <title>Complete genome sequence of Corynebacterium casei LMG S-19264T (=DSM 44701T), isolated from a smear-ripened cheese.</title>
        <authorList>
            <consortium name="US DOE Joint Genome Institute (JGI-PGF)"/>
            <person name="Walter F."/>
            <person name="Albersmeier A."/>
            <person name="Kalinowski J."/>
            <person name="Ruckert C."/>
        </authorList>
    </citation>
    <scope>NUCLEOTIDE SEQUENCE</scope>
    <source>
        <strain evidence="13">CGMCC 1.12153</strain>
    </source>
</reference>
<keyword evidence="9 12" id="KW-0472">Membrane</keyword>
<feature type="transmembrane region" description="Helical" evidence="12">
    <location>
        <begin position="120"/>
        <end position="137"/>
    </location>
</feature>
<feature type="transmembrane region" description="Helical" evidence="12">
    <location>
        <begin position="206"/>
        <end position="225"/>
    </location>
</feature>
<keyword evidence="10" id="KW-1015">Disulfide bond</keyword>
<comment type="caution">
    <text evidence="13">The sequence shown here is derived from an EMBL/GenBank/DDBJ whole genome shotgun (WGS) entry which is preliminary data.</text>
</comment>
<feature type="transmembrane region" description="Helical" evidence="12">
    <location>
        <begin position="84"/>
        <end position="108"/>
    </location>
</feature>
<feature type="transmembrane region" description="Helical" evidence="12">
    <location>
        <begin position="59"/>
        <end position="77"/>
    </location>
</feature>
<organism evidence="13 14">
    <name type="scientific">Halobacillus andaensis</name>
    <dbReference type="NCBI Taxonomy" id="1176239"/>
    <lineage>
        <taxon>Bacteria</taxon>
        <taxon>Bacillati</taxon>
        <taxon>Bacillota</taxon>
        <taxon>Bacilli</taxon>
        <taxon>Bacillales</taxon>
        <taxon>Bacillaceae</taxon>
        <taxon>Halobacillus</taxon>
    </lineage>
</organism>
<dbReference type="GO" id="GO:0016491">
    <property type="term" value="F:oxidoreductase activity"/>
    <property type="evidence" value="ECO:0007669"/>
    <property type="project" value="UniProtKB-KW"/>
</dbReference>
<keyword evidence="4" id="KW-0479">Metal-binding</keyword>
<evidence type="ECO:0000256" key="6">
    <source>
        <dbReference type="ARBA" id="ARBA00023002"/>
    </source>
</evidence>
<evidence type="ECO:0000256" key="4">
    <source>
        <dbReference type="ARBA" id="ARBA00022723"/>
    </source>
</evidence>
<dbReference type="InterPro" id="IPR050450">
    <property type="entry name" value="COX15/CtaA_HemeA_synthase"/>
</dbReference>
<dbReference type="PANTHER" id="PTHR35457">
    <property type="entry name" value="HEME A SYNTHASE"/>
    <property type="match status" value="1"/>
</dbReference>
<evidence type="ECO:0000256" key="8">
    <source>
        <dbReference type="ARBA" id="ARBA00023133"/>
    </source>
</evidence>
<evidence type="ECO:0000313" key="13">
    <source>
        <dbReference type="EMBL" id="GGF31462.1"/>
    </source>
</evidence>
<reference evidence="13" key="2">
    <citation type="submission" date="2020-09" db="EMBL/GenBank/DDBJ databases">
        <authorList>
            <person name="Sun Q."/>
            <person name="Zhou Y."/>
        </authorList>
    </citation>
    <scope>NUCLEOTIDE SEQUENCE</scope>
    <source>
        <strain evidence="13">CGMCC 1.12153</strain>
    </source>
</reference>
<keyword evidence="6" id="KW-0560">Oxidoreductase</keyword>
<dbReference type="GO" id="GO:0016020">
    <property type="term" value="C:membrane"/>
    <property type="evidence" value="ECO:0007669"/>
    <property type="project" value="UniProtKB-SubCell"/>
</dbReference>